<keyword evidence="4" id="KW-1185">Reference proteome</keyword>
<proteinExistence type="predicted"/>
<comment type="caution">
    <text evidence="3">The sequence shown here is derived from an EMBL/GenBank/DDBJ whole genome shotgun (WGS) entry which is preliminary data.</text>
</comment>
<dbReference type="NCBIfam" id="TIGR02595">
    <property type="entry name" value="PEP_CTERM"/>
    <property type="match status" value="1"/>
</dbReference>
<dbReference type="InterPro" id="IPR013424">
    <property type="entry name" value="Ice-binding_C"/>
</dbReference>
<feature type="chain" id="PRO_5037263838" evidence="1">
    <location>
        <begin position="21"/>
        <end position="189"/>
    </location>
</feature>
<organism evidence="3 4">
    <name type="scientific">Saccharospirillum salsuginis</name>
    <dbReference type="NCBI Taxonomy" id="418750"/>
    <lineage>
        <taxon>Bacteria</taxon>
        <taxon>Pseudomonadati</taxon>
        <taxon>Pseudomonadota</taxon>
        <taxon>Gammaproteobacteria</taxon>
        <taxon>Oceanospirillales</taxon>
        <taxon>Saccharospirillaceae</taxon>
        <taxon>Saccharospirillum</taxon>
    </lineage>
</organism>
<dbReference type="Proteomes" id="UP000626148">
    <property type="component" value="Unassembled WGS sequence"/>
</dbReference>
<feature type="domain" description="Ice-binding protein C-terminal" evidence="2">
    <location>
        <begin position="161"/>
        <end position="183"/>
    </location>
</feature>
<dbReference type="Pfam" id="PF07589">
    <property type="entry name" value="PEP-CTERM"/>
    <property type="match status" value="1"/>
</dbReference>
<dbReference type="EMBL" id="BMXR01000003">
    <property type="protein sequence ID" value="GGX49176.1"/>
    <property type="molecule type" value="Genomic_DNA"/>
</dbReference>
<accession>A0A918K760</accession>
<feature type="signal peptide" evidence="1">
    <location>
        <begin position="1"/>
        <end position="20"/>
    </location>
</feature>
<dbReference type="RefSeq" id="WP_189607973.1">
    <property type="nucleotide sequence ID" value="NZ_BMXR01000003.1"/>
</dbReference>
<dbReference type="AlphaFoldDB" id="A0A918K760"/>
<evidence type="ECO:0000259" key="2">
    <source>
        <dbReference type="Pfam" id="PF07589"/>
    </source>
</evidence>
<sequence>MRKLWKSVLLAGGLVSFAVAGHASLITMEDTTYFTASGTNAAEDYVDHGWGDVNKLDGMTDYVSWMHQYDFDPPADYLVSGTLTIYLVDDETDYWYNPFSYELGSGYAEDGTWDFGEVDTNDYGYGLDVAYLEDGQFNVTVESWFGDFYVDKSVLTIDYVPVPEPTTLLLLGLGLGGLYLSRRRKTLKA</sequence>
<reference evidence="3" key="1">
    <citation type="journal article" date="2014" name="Int. J. Syst. Evol. Microbiol.">
        <title>Complete genome sequence of Corynebacterium casei LMG S-19264T (=DSM 44701T), isolated from a smear-ripened cheese.</title>
        <authorList>
            <consortium name="US DOE Joint Genome Institute (JGI-PGF)"/>
            <person name="Walter F."/>
            <person name="Albersmeier A."/>
            <person name="Kalinowski J."/>
            <person name="Ruckert C."/>
        </authorList>
    </citation>
    <scope>NUCLEOTIDE SEQUENCE</scope>
    <source>
        <strain evidence="3">KCTC 22169</strain>
    </source>
</reference>
<evidence type="ECO:0000313" key="4">
    <source>
        <dbReference type="Proteomes" id="UP000626148"/>
    </source>
</evidence>
<reference evidence="3" key="2">
    <citation type="submission" date="2020-09" db="EMBL/GenBank/DDBJ databases">
        <authorList>
            <person name="Sun Q."/>
            <person name="Kim S."/>
        </authorList>
    </citation>
    <scope>NUCLEOTIDE SEQUENCE</scope>
    <source>
        <strain evidence="3">KCTC 22169</strain>
    </source>
</reference>
<evidence type="ECO:0000256" key="1">
    <source>
        <dbReference type="SAM" id="SignalP"/>
    </source>
</evidence>
<protein>
    <submittedName>
        <fullName evidence="3">PEP-CTERM domain protein</fullName>
    </submittedName>
</protein>
<keyword evidence="1" id="KW-0732">Signal</keyword>
<gene>
    <name evidence="3" type="ORF">GCM10007392_15570</name>
</gene>
<name>A0A918K760_9GAMM</name>
<evidence type="ECO:0000313" key="3">
    <source>
        <dbReference type="EMBL" id="GGX49176.1"/>
    </source>
</evidence>